<dbReference type="InterPro" id="IPR036271">
    <property type="entry name" value="Tet_transcr_reg_TetR-rel_C_sf"/>
</dbReference>
<sequence>MAAQSLPRTRTGSVRDDLRANASQVRRTLADPRQGALFRALIAAAACDDRTAEALRHFHDVRVAEWATCVAEGVARGELPVGTDPATVVRALSVPLHHALLITGTAPARPPPHARRTRR</sequence>
<feature type="region of interest" description="Disordered" evidence="3">
    <location>
        <begin position="1"/>
        <end position="21"/>
    </location>
</feature>
<dbReference type="Proteomes" id="UP001234216">
    <property type="component" value="Unassembled WGS sequence"/>
</dbReference>
<evidence type="ECO:0000313" key="5">
    <source>
        <dbReference type="EMBL" id="MDQ0908884.1"/>
    </source>
</evidence>
<dbReference type="InterPro" id="IPR011075">
    <property type="entry name" value="TetR_C"/>
</dbReference>
<feature type="domain" description="Tetracyclin repressor-like C-terminal" evidence="4">
    <location>
        <begin position="11"/>
        <end position="107"/>
    </location>
</feature>
<dbReference type="Pfam" id="PF16859">
    <property type="entry name" value="TetR_C_11"/>
    <property type="match status" value="1"/>
</dbReference>
<keyword evidence="2" id="KW-0804">Transcription</keyword>
<evidence type="ECO:0000256" key="2">
    <source>
        <dbReference type="ARBA" id="ARBA00023163"/>
    </source>
</evidence>
<gene>
    <name evidence="5" type="ORF">QFZ22_004869</name>
</gene>
<comment type="caution">
    <text evidence="5">The sequence shown here is derived from an EMBL/GenBank/DDBJ whole genome shotgun (WGS) entry which is preliminary data.</text>
</comment>
<evidence type="ECO:0000259" key="4">
    <source>
        <dbReference type="Pfam" id="PF16859"/>
    </source>
</evidence>
<reference evidence="5" key="1">
    <citation type="submission" date="2023-07" db="EMBL/GenBank/DDBJ databases">
        <title>Comparative genomics of wheat-associated soil bacteria to identify genetic determinants of phenazine resistance.</title>
        <authorList>
            <person name="Mouncey N."/>
        </authorList>
    </citation>
    <scope>NUCLEOTIDE SEQUENCE</scope>
    <source>
        <strain evidence="5">V4I22</strain>
    </source>
</reference>
<evidence type="ECO:0000256" key="1">
    <source>
        <dbReference type="ARBA" id="ARBA00023015"/>
    </source>
</evidence>
<proteinExistence type="predicted"/>
<name>A0AAW8FFQ8_9ACTN</name>
<evidence type="ECO:0000256" key="3">
    <source>
        <dbReference type="SAM" id="MobiDB-lite"/>
    </source>
</evidence>
<protein>
    <recommendedName>
        <fullName evidence="4">Tetracyclin repressor-like C-terminal domain-containing protein</fullName>
    </recommendedName>
</protein>
<accession>A0AAW8FFQ8</accession>
<keyword evidence="1" id="KW-0805">Transcription regulation</keyword>
<dbReference type="Gene3D" id="1.10.357.10">
    <property type="entry name" value="Tetracycline Repressor, domain 2"/>
    <property type="match status" value="1"/>
</dbReference>
<dbReference type="EMBL" id="JAUSZV010000005">
    <property type="protein sequence ID" value="MDQ0908884.1"/>
    <property type="molecule type" value="Genomic_DNA"/>
</dbReference>
<feature type="compositionally biased region" description="Polar residues" evidence="3">
    <location>
        <begin position="1"/>
        <end position="12"/>
    </location>
</feature>
<organism evidence="5 6">
    <name type="scientific">Streptomyces canus</name>
    <dbReference type="NCBI Taxonomy" id="58343"/>
    <lineage>
        <taxon>Bacteria</taxon>
        <taxon>Bacillati</taxon>
        <taxon>Actinomycetota</taxon>
        <taxon>Actinomycetes</taxon>
        <taxon>Kitasatosporales</taxon>
        <taxon>Streptomycetaceae</taxon>
        <taxon>Streptomyces</taxon>
        <taxon>Streptomyces aurantiacus group</taxon>
    </lineage>
</organism>
<evidence type="ECO:0000313" key="6">
    <source>
        <dbReference type="Proteomes" id="UP001234216"/>
    </source>
</evidence>
<dbReference type="SUPFAM" id="SSF48498">
    <property type="entry name" value="Tetracyclin repressor-like, C-terminal domain"/>
    <property type="match status" value="1"/>
</dbReference>
<dbReference type="AlphaFoldDB" id="A0AAW8FFQ8"/>